<dbReference type="EMBL" id="CP092868">
    <property type="protein sequence ID" value="UYV68955.1"/>
    <property type="molecule type" value="Genomic_DNA"/>
</dbReference>
<dbReference type="Gene3D" id="3.40.50.300">
    <property type="entry name" value="P-loop containing nucleotide triphosphate hydrolases"/>
    <property type="match status" value="2"/>
</dbReference>
<evidence type="ECO:0000259" key="15">
    <source>
        <dbReference type="PROSITE" id="PS51194"/>
    </source>
</evidence>
<organism evidence="17 18">
    <name type="scientific">Cordylochernes scorpioides</name>
    <dbReference type="NCBI Taxonomy" id="51811"/>
    <lineage>
        <taxon>Eukaryota</taxon>
        <taxon>Metazoa</taxon>
        <taxon>Ecdysozoa</taxon>
        <taxon>Arthropoda</taxon>
        <taxon>Chelicerata</taxon>
        <taxon>Arachnida</taxon>
        <taxon>Pseudoscorpiones</taxon>
        <taxon>Cheliferoidea</taxon>
        <taxon>Chernetidae</taxon>
        <taxon>Cordylochernes</taxon>
    </lineage>
</organism>
<keyword evidence="8 11" id="KW-0238">DNA-binding</keyword>
<keyword evidence="6 11" id="KW-0378">Hydrolase</keyword>
<evidence type="ECO:0000259" key="16">
    <source>
        <dbReference type="PROSITE" id="PS51413"/>
    </source>
</evidence>
<dbReference type="InterPro" id="IPR020838">
    <property type="entry name" value="DBINO"/>
</dbReference>
<dbReference type="PROSITE" id="PS51194">
    <property type="entry name" value="HELICASE_CTER"/>
    <property type="match status" value="1"/>
</dbReference>
<evidence type="ECO:0000256" key="5">
    <source>
        <dbReference type="ARBA" id="ARBA00022763"/>
    </source>
</evidence>
<dbReference type="Pfam" id="PF00271">
    <property type="entry name" value="Helicase_C"/>
    <property type="match status" value="1"/>
</dbReference>
<keyword evidence="9 11" id="KW-0234">DNA repair</keyword>
<name>A0ABY6KP96_9ARAC</name>
<evidence type="ECO:0000256" key="2">
    <source>
        <dbReference type="ARBA" id="ARBA00007025"/>
    </source>
</evidence>
<evidence type="ECO:0000256" key="8">
    <source>
        <dbReference type="ARBA" id="ARBA00023125"/>
    </source>
</evidence>
<dbReference type="CDD" id="cd18793">
    <property type="entry name" value="SF2_C_SNF"/>
    <property type="match status" value="1"/>
</dbReference>
<evidence type="ECO:0000256" key="7">
    <source>
        <dbReference type="ARBA" id="ARBA00022840"/>
    </source>
</evidence>
<proteinExistence type="inferred from homology"/>
<dbReference type="Pfam" id="PF13892">
    <property type="entry name" value="DBINO"/>
    <property type="match status" value="1"/>
</dbReference>
<keyword evidence="18" id="KW-1185">Reference proteome</keyword>
<evidence type="ECO:0000256" key="12">
    <source>
        <dbReference type="SAM" id="Coils"/>
    </source>
</evidence>
<evidence type="ECO:0000313" key="18">
    <source>
        <dbReference type="Proteomes" id="UP001235939"/>
    </source>
</evidence>
<comment type="subcellular location">
    <subcellularLocation>
        <location evidence="1 11">Nucleus</location>
    </subcellularLocation>
</comment>
<dbReference type="PROSITE" id="PS51192">
    <property type="entry name" value="HELICASE_ATP_BIND_1"/>
    <property type="match status" value="1"/>
</dbReference>
<dbReference type="PANTHER" id="PTHR45685">
    <property type="entry name" value="HELICASE SRCAP-RELATED"/>
    <property type="match status" value="1"/>
</dbReference>
<accession>A0ABY6KP96</accession>
<evidence type="ECO:0000256" key="3">
    <source>
        <dbReference type="ARBA" id="ARBA00019805"/>
    </source>
</evidence>
<evidence type="ECO:0000256" key="13">
    <source>
        <dbReference type="SAM" id="MobiDB-lite"/>
    </source>
</evidence>
<keyword evidence="7 11" id="KW-0067">ATP-binding</keyword>
<evidence type="ECO:0000256" key="9">
    <source>
        <dbReference type="ARBA" id="ARBA00023204"/>
    </source>
</evidence>
<dbReference type="SUPFAM" id="SSF52540">
    <property type="entry name" value="P-loop containing nucleoside triphosphate hydrolases"/>
    <property type="match status" value="2"/>
</dbReference>
<dbReference type="Proteomes" id="UP001235939">
    <property type="component" value="Chromosome 06"/>
</dbReference>
<comment type="similarity">
    <text evidence="2 11">Belongs to the SNF2/RAD54 helicase family.</text>
</comment>
<evidence type="ECO:0000313" key="17">
    <source>
        <dbReference type="EMBL" id="UYV68955.1"/>
    </source>
</evidence>
<feature type="coiled-coil region" evidence="12">
    <location>
        <begin position="278"/>
        <end position="308"/>
    </location>
</feature>
<dbReference type="SMART" id="SM00487">
    <property type="entry name" value="DEXDc"/>
    <property type="match status" value="1"/>
</dbReference>
<protein>
    <recommendedName>
        <fullName evidence="3 11">Chromatin-remodeling ATPase INO80</fullName>
        <ecNumber evidence="11">3.6.4.-</ecNumber>
    </recommendedName>
</protein>
<feature type="domain" description="Helicase ATP-binding" evidence="14">
    <location>
        <begin position="456"/>
        <end position="635"/>
    </location>
</feature>
<dbReference type="InterPro" id="IPR038718">
    <property type="entry name" value="SNF2-like_sf"/>
</dbReference>
<dbReference type="Gene3D" id="3.40.50.10810">
    <property type="entry name" value="Tandem AAA-ATPase domain"/>
    <property type="match status" value="2"/>
</dbReference>
<dbReference type="InterPro" id="IPR001650">
    <property type="entry name" value="Helicase_C-like"/>
</dbReference>
<dbReference type="InterPro" id="IPR049730">
    <property type="entry name" value="SNF2/RAD54-like_C"/>
</dbReference>
<reference evidence="17 18" key="1">
    <citation type="submission" date="2022-01" db="EMBL/GenBank/DDBJ databases">
        <title>A chromosomal length assembly of Cordylochernes scorpioides.</title>
        <authorList>
            <person name="Zeh D."/>
            <person name="Zeh J."/>
        </authorList>
    </citation>
    <scope>NUCLEOTIDE SEQUENCE [LARGE SCALE GENOMIC DNA]</scope>
    <source>
        <strain evidence="17">IN4F17</strain>
        <tissue evidence="17">Whole Body</tissue>
    </source>
</reference>
<evidence type="ECO:0000256" key="10">
    <source>
        <dbReference type="ARBA" id="ARBA00023242"/>
    </source>
</evidence>
<comment type="catalytic activity">
    <reaction evidence="11">
        <text>ATP + H2O = ADP + phosphate + H(+)</text>
        <dbReference type="Rhea" id="RHEA:13065"/>
        <dbReference type="ChEBI" id="CHEBI:15377"/>
        <dbReference type="ChEBI" id="CHEBI:15378"/>
        <dbReference type="ChEBI" id="CHEBI:30616"/>
        <dbReference type="ChEBI" id="CHEBI:43474"/>
        <dbReference type="ChEBI" id="CHEBI:456216"/>
    </reaction>
</comment>
<keyword evidence="12" id="KW-0175">Coiled coil</keyword>
<feature type="region of interest" description="Disordered" evidence="13">
    <location>
        <begin position="403"/>
        <end position="426"/>
    </location>
</feature>
<comment type="subunit">
    <text evidence="11">Component of the INO80 chromatin-remodeling complex.</text>
</comment>
<dbReference type="InterPro" id="IPR014001">
    <property type="entry name" value="Helicase_ATP-bd"/>
</dbReference>
<keyword evidence="10" id="KW-0539">Nucleus</keyword>
<dbReference type="Pfam" id="PF00176">
    <property type="entry name" value="SNF2-rel_dom"/>
    <property type="match status" value="2"/>
</dbReference>
<dbReference type="SMART" id="SM00490">
    <property type="entry name" value="HELICc"/>
    <property type="match status" value="1"/>
</dbReference>
<feature type="domain" description="DBINO" evidence="16">
    <location>
        <begin position="210"/>
        <end position="332"/>
    </location>
</feature>
<dbReference type="InterPro" id="IPR000330">
    <property type="entry name" value="SNF2_N"/>
</dbReference>
<evidence type="ECO:0000256" key="11">
    <source>
        <dbReference type="RuleBase" id="RU368001"/>
    </source>
</evidence>
<keyword evidence="4" id="KW-0547">Nucleotide-binding</keyword>
<dbReference type="InterPro" id="IPR050520">
    <property type="entry name" value="INO80/SWR1_helicase"/>
</dbReference>
<dbReference type="PANTHER" id="PTHR45685:SF2">
    <property type="entry name" value="CHROMATIN-REMODELING ATPASE INO80"/>
    <property type="match status" value="1"/>
</dbReference>
<feature type="domain" description="Helicase C-terminal" evidence="15">
    <location>
        <begin position="980"/>
        <end position="1136"/>
    </location>
</feature>
<dbReference type="PROSITE" id="PS51413">
    <property type="entry name" value="DBINO"/>
    <property type="match status" value="1"/>
</dbReference>
<comment type="function">
    <text evidence="11">ATPase component of the INO80 complex which remodels chromatin by shifting nucleosomes and is involved in DNA repair.</text>
</comment>
<evidence type="ECO:0000256" key="6">
    <source>
        <dbReference type="ARBA" id="ARBA00022801"/>
    </source>
</evidence>
<keyword evidence="5 11" id="KW-0227">DNA damage</keyword>
<evidence type="ECO:0000259" key="14">
    <source>
        <dbReference type="PROSITE" id="PS51192"/>
    </source>
</evidence>
<dbReference type="InterPro" id="IPR027417">
    <property type="entry name" value="P-loop_NTPase"/>
</dbReference>
<gene>
    <name evidence="17" type="ORF">LAZ67_6001768</name>
</gene>
<sequence>MATQRQSLLNDHGLLAKPVHLQRLERALRLEPFLNHVENIFKQASDLDDDSASDELAEAKLLNDSLSFERTDPLRLYNFSKVKKERKWLKSVLLSDSSDSDTSLADLPGMLRLHKMQSSARQEFRENPDHLQHFLSMGVLSNYDNLPEPLADLKECKRKKPEKKSRMKRPKLNKVLYEDQLCSEISKAPPSKRKSGVGNEATMVMKRRRIWMALSKKEIGRAQKQRASTRKDIFAIKKKACLRECRRTALASQKACRENPGKARRLTREMLVYWKKHEKVEKEVRRKAEREAQELQKHNLELLEARRQQRKLNFLITQTELYGHFLSRKADRSESDTILRALNEEPDILDTYDSDFMKALALKNVEAAFTSQQSKVCTSTTYLASHLTSSWPQVTQFDQDYPARATAQEESGESSTPPPPPTVPTVSALETEELPAPQMFVGQLKSYQLKGMTWLCQLYEKGINGILADEMGLGKTVQTIAFLASLVEVSLSVYPTTMVDDGWQRHGLWGPFLVVAPASTLHNWQQEFTKFVPQLKVLPYWGNAGDRRVLRQLWSQQWHVVVTSYQLATQDARHLQRVPWHYLVLDEAQAIKCSHSSRWQVLRNFRCRNRLLLTGTPIQNNMAELRSTMGYVLGLLQALSHLNILPHSQNVVCQLWSLLHFIMPTLFDSHTEFDEWFSKDIESHPEKSAINERHLSRLHMILKPFMLRRIKKDVENELSDKIEILRYCQQTRRQKQLTQALRDKICLRDLLTPAASQSSSLLNLVMQFRKVCNHPDLLEKRDVGSPFLLELPDFYIPGLLFNFYLESLRRNPLLNLLLTSRYIHNSLFHNGSSATTKLFSFSRLLDLSPSQVCATFLGGPLVRLRQLCRQTRRFLLEDVAVPTPLSQETFHSRRLFGVAPPPALVPPRHLYSSTPAWSPISLPRRDTSFLLHGPRGPPTPSWRTSPQLGGLLAVTPPQGWSHLCLPGRESLVTDSGKLQVLDLLLKDLKANGHRVLVYSQMTRMIDILEEYMWLRKHTYIRLDGSSKISERRDMVADFQSRNDIFVFLLSTRAGGLGLNLTAADTVIFYDSDWNPTVDQQAMDRAHRLGQTKQVTVYRLVCAGTVEERILQRARQKSQVSFLFLVVLNRFYQVNQT</sequence>
<dbReference type="EC" id="3.6.4.-" evidence="11"/>
<evidence type="ECO:0000256" key="1">
    <source>
        <dbReference type="ARBA" id="ARBA00004123"/>
    </source>
</evidence>
<evidence type="ECO:0000256" key="4">
    <source>
        <dbReference type="ARBA" id="ARBA00022741"/>
    </source>
</evidence>
<comment type="domain">
    <text evidence="11">The DBINO region is involved in binding to DNA.</text>
</comment>